<organism evidence="2 3">
    <name type="scientific">Dactylosporangium vinaceum</name>
    <dbReference type="NCBI Taxonomy" id="53362"/>
    <lineage>
        <taxon>Bacteria</taxon>
        <taxon>Bacillati</taxon>
        <taxon>Actinomycetota</taxon>
        <taxon>Actinomycetes</taxon>
        <taxon>Micromonosporales</taxon>
        <taxon>Micromonosporaceae</taxon>
        <taxon>Dactylosporangium</taxon>
    </lineage>
</organism>
<dbReference type="EMBL" id="JBHMCA010000020">
    <property type="protein sequence ID" value="MFB9443350.1"/>
    <property type="molecule type" value="Genomic_DNA"/>
</dbReference>
<evidence type="ECO:0000256" key="1">
    <source>
        <dbReference type="SAM" id="MobiDB-lite"/>
    </source>
</evidence>
<comment type="caution">
    <text evidence="2">The sequence shown here is derived from an EMBL/GenBank/DDBJ whole genome shotgun (WGS) entry which is preliminary data.</text>
</comment>
<sequence>MYLAKELNSEVVRLVRDRVQQWADDHQGALPIRAEWRQLINVDDLMEPEPGILRRANDIVRARLWSAVTQSPPDKLQSAIAAMRAQLLDRMQYESQIAALLVFYAEGQSGYSPADLAKLYAVKEAARTGTRTDAAIDAARARGVPADKRPQYPEFLPADENFRAMLTEGSGRWYRYQHSLQRAVAGFHLAQPALLAPQQTSRPGWARFVSSTSTVDPEASGQFLLVQYGEVGDKNAGGPRFLIGLWIPQSVLASPPPQLDAILWLHPMAISNPALYPQEEYPFGHKYPYALWDRGSAGRAERCRCRVQQQCPESRPAAGCRRRRHVLQQRSLAGQQLGNPAAVRAQGGMGDRRHREGLGGVARRPGRFRAERTGPAGVHLQVHVHRVMGSVGRRRAFRRAHPRGAEAADRDQRQGARVGGSRPSGPLVRRLDDDRVPESRRSRAARDRGG</sequence>
<feature type="region of interest" description="Disordered" evidence="1">
    <location>
        <begin position="340"/>
        <end position="367"/>
    </location>
</feature>
<protein>
    <submittedName>
        <fullName evidence="2">Uncharacterized protein</fullName>
    </submittedName>
</protein>
<keyword evidence="3" id="KW-1185">Reference proteome</keyword>
<evidence type="ECO:0000313" key="3">
    <source>
        <dbReference type="Proteomes" id="UP001589608"/>
    </source>
</evidence>
<feature type="compositionally biased region" description="Basic and acidic residues" evidence="1">
    <location>
        <begin position="403"/>
        <end position="414"/>
    </location>
</feature>
<dbReference type="Proteomes" id="UP001589608">
    <property type="component" value="Unassembled WGS sequence"/>
</dbReference>
<reference evidence="2 3" key="1">
    <citation type="submission" date="2024-09" db="EMBL/GenBank/DDBJ databases">
        <authorList>
            <person name="Sun Q."/>
            <person name="Mori K."/>
        </authorList>
    </citation>
    <scope>NUCLEOTIDE SEQUENCE [LARGE SCALE GENOMIC DNA]</scope>
    <source>
        <strain evidence="2 3">JCM 3307</strain>
    </source>
</reference>
<accession>A0ABV5M3B3</accession>
<feature type="compositionally biased region" description="Basic and acidic residues" evidence="1">
    <location>
        <begin position="429"/>
        <end position="450"/>
    </location>
</feature>
<feature type="region of interest" description="Disordered" evidence="1">
    <location>
        <begin position="393"/>
        <end position="450"/>
    </location>
</feature>
<gene>
    <name evidence="2" type="ORF">ACFFTR_09665</name>
</gene>
<dbReference type="RefSeq" id="WP_246656279.1">
    <property type="nucleotide sequence ID" value="NZ_CP061913.1"/>
</dbReference>
<proteinExistence type="predicted"/>
<evidence type="ECO:0000313" key="2">
    <source>
        <dbReference type="EMBL" id="MFB9443350.1"/>
    </source>
</evidence>
<feature type="compositionally biased region" description="Basic residues" evidence="1">
    <location>
        <begin position="393"/>
        <end position="402"/>
    </location>
</feature>
<name>A0ABV5M3B3_9ACTN</name>